<proteinExistence type="predicted"/>
<keyword evidence="3" id="KW-0804">Transcription</keyword>
<evidence type="ECO:0000259" key="4">
    <source>
        <dbReference type="PROSITE" id="PS50995"/>
    </source>
</evidence>
<dbReference type="PROSITE" id="PS50995">
    <property type="entry name" value="HTH_MARR_2"/>
    <property type="match status" value="1"/>
</dbReference>
<dbReference type="RefSeq" id="WP_015513274.1">
    <property type="nucleotide sequence ID" value="NZ_JAJCNA010000015.1"/>
</dbReference>
<dbReference type="GO" id="GO:0003700">
    <property type="term" value="F:DNA-binding transcription factor activity"/>
    <property type="evidence" value="ECO:0007669"/>
    <property type="project" value="InterPro"/>
</dbReference>
<organism evidence="5 6">
    <name type="scientific">Coprococcus catus</name>
    <dbReference type="NCBI Taxonomy" id="116085"/>
    <lineage>
        <taxon>Bacteria</taxon>
        <taxon>Bacillati</taxon>
        <taxon>Bacillota</taxon>
        <taxon>Clostridia</taxon>
        <taxon>Lachnospirales</taxon>
        <taxon>Lachnospiraceae</taxon>
        <taxon>Coprococcus</taxon>
    </lineage>
</organism>
<dbReference type="AlphaFoldDB" id="A0A3E2TM27"/>
<accession>A0A3E2TM27</accession>
<dbReference type="SMART" id="SM00347">
    <property type="entry name" value="HTH_MARR"/>
    <property type="match status" value="1"/>
</dbReference>
<dbReference type="InterPro" id="IPR036388">
    <property type="entry name" value="WH-like_DNA-bd_sf"/>
</dbReference>
<gene>
    <name evidence="5" type="ORF">DW070_10710</name>
</gene>
<dbReference type="Proteomes" id="UP000260773">
    <property type="component" value="Unassembled WGS sequence"/>
</dbReference>
<feature type="domain" description="HTH marR-type" evidence="4">
    <location>
        <begin position="6"/>
        <end position="143"/>
    </location>
</feature>
<reference evidence="5 6" key="1">
    <citation type="submission" date="2018-08" db="EMBL/GenBank/DDBJ databases">
        <title>A genome reference for cultivated species of the human gut microbiota.</title>
        <authorList>
            <person name="Zou Y."/>
            <person name="Xue W."/>
            <person name="Luo G."/>
        </authorList>
    </citation>
    <scope>NUCLEOTIDE SEQUENCE [LARGE SCALE GENOMIC DNA]</scope>
    <source>
        <strain evidence="5 6">AF45-17</strain>
    </source>
</reference>
<dbReference type="EMBL" id="QVEP01000026">
    <property type="protein sequence ID" value="RGB78988.1"/>
    <property type="molecule type" value="Genomic_DNA"/>
</dbReference>
<evidence type="ECO:0000313" key="5">
    <source>
        <dbReference type="EMBL" id="RGB78988.1"/>
    </source>
</evidence>
<keyword evidence="1" id="KW-0805">Transcription regulation</keyword>
<dbReference type="InterPro" id="IPR036390">
    <property type="entry name" value="WH_DNA-bd_sf"/>
</dbReference>
<evidence type="ECO:0000256" key="3">
    <source>
        <dbReference type="ARBA" id="ARBA00023163"/>
    </source>
</evidence>
<name>A0A3E2TM27_9FIRM</name>
<dbReference type="SUPFAM" id="SSF46785">
    <property type="entry name" value="Winged helix' DNA-binding domain"/>
    <property type="match status" value="1"/>
</dbReference>
<comment type="caution">
    <text evidence="5">The sequence shown here is derived from an EMBL/GenBank/DDBJ whole genome shotgun (WGS) entry which is preliminary data.</text>
</comment>
<evidence type="ECO:0000256" key="1">
    <source>
        <dbReference type="ARBA" id="ARBA00023015"/>
    </source>
</evidence>
<dbReference type="PRINTS" id="PR00598">
    <property type="entry name" value="HTHMARR"/>
</dbReference>
<dbReference type="Gene3D" id="1.10.10.10">
    <property type="entry name" value="Winged helix-like DNA-binding domain superfamily/Winged helix DNA-binding domain"/>
    <property type="match status" value="1"/>
</dbReference>
<keyword evidence="2" id="KW-0238">DNA-binding</keyword>
<dbReference type="GO" id="GO:0003677">
    <property type="term" value="F:DNA binding"/>
    <property type="evidence" value="ECO:0007669"/>
    <property type="project" value="UniProtKB-KW"/>
</dbReference>
<dbReference type="Pfam" id="PF01047">
    <property type="entry name" value="MarR"/>
    <property type="match status" value="1"/>
</dbReference>
<dbReference type="PANTHER" id="PTHR42756:SF1">
    <property type="entry name" value="TRANSCRIPTIONAL REPRESSOR OF EMRAB OPERON"/>
    <property type="match status" value="1"/>
</dbReference>
<protein>
    <submittedName>
        <fullName evidence="5">MarR family transcriptional regulator</fullName>
    </submittedName>
</protein>
<dbReference type="InterPro" id="IPR000835">
    <property type="entry name" value="HTH_MarR-typ"/>
</dbReference>
<evidence type="ECO:0000256" key="2">
    <source>
        <dbReference type="ARBA" id="ARBA00023125"/>
    </source>
</evidence>
<sequence>MRNTEKDKYWREMIRKQGELRHFGSMAIRKSSKGDLASAQEVDLLFRVALSGGMMTPGQLAADMGVSKTIISRLIDSLEKKALIIKERTLNDRRSYGIRVTDDGKEEVDRMYYYYLDPLYTLREQMTSDDFEKLFRLIEAANTILSNANSK</sequence>
<dbReference type="PANTHER" id="PTHR42756">
    <property type="entry name" value="TRANSCRIPTIONAL REGULATOR, MARR"/>
    <property type="match status" value="1"/>
</dbReference>
<evidence type="ECO:0000313" key="6">
    <source>
        <dbReference type="Proteomes" id="UP000260773"/>
    </source>
</evidence>